<gene>
    <name evidence="3" type="ORF">THAOC_22839</name>
</gene>
<protein>
    <submittedName>
        <fullName evidence="3">Uncharacterized protein</fullName>
    </submittedName>
</protein>
<comment type="caution">
    <text evidence="3">The sequence shown here is derived from an EMBL/GenBank/DDBJ whole genome shotgun (WGS) entry which is preliminary data.</text>
</comment>
<keyword evidence="2" id="KW-0812">Transmembrane</keyword>
<sequence length="104" mass="10922">RHGVGNFTAAVAARDSPAARSPPQHTRGSHRARRCRQRRFFYVYLLFVGWAVSLARPSTGEEKAEGTAPKIGGVASGKPVFSFGTESPFTASAPATASSSASEA</sequence>
<dbReference type="AlphaFoldDB" id="K0RXI4"/>
<name>K0RXI4_THAOC</name>
<feature type="transmembrane region" description="Helical" evidence="2">
    <location>
        <begin position="40"/>
        <end position="56"/>
    </location>
</feature>
<evidence type="ECO:0000256" key="2">
    <source>
        <dbReference type="SAM" id="Phobius"/>
    </source>
</evidence>
<keyword evidence="2" id="KW-0472">Membrane</keyword>
<reference evidence="3 4" key="1">
    <citation type="journal article" date="2012" name="Genome Biol.">
        <title>Genome and low-iron response of an oceanic diatom adapted to chronic iron limitation.</title>
        <authorList>
            <person name="Lommer M."/>
            <person name="Specht M."/>
            <person name="Roy A.S."/>
            <person name="Kraemer L."/>
            <person name="Andreson R."/>
            <person name="Gutowska M.A."/>
            <person name="Wolf J."/>
            <person name="Bergner S.V."/>
            <person name="Schilhabel M.B."/>
            <person name="Klostermeier U.C."/>
            <person name="Beiko R.G."/>
            <person name="Rosenstiel P."/>
            <person name="Hippler M."/>
            <person name="Laroche J."/>
        </authorList>
    </citation>
    <scope>NUCLEOTIDE SEQUENCE [LARGE SCALE GENOMIC DNA]</scope>
    <source>
        <strain evidence="3 4">CCMP1005</strain>
    </source>
</reference>
<dbReference type="OrthoDB" id="747253at2759"/>
<feature type="compositionally biased region" description="Low complexity" evidence="1">
    <location>
        <begin position="9"/>
        <end position="23"/>
    </location>
</feature>
<proteinExistence type="predicted"/>
<keyword evidence="2" id="KW-1133">Transmembrane helix</keyword>
<keyword evidence="4" id="KW-1185">Reference proteome</keyword>
<evidence type="ECO:0000313" key="3">
    <source>
        <dbReference type="EMBL" id="EJK57149.1"/>
    </source>
</evidence>
<dbReference type="Proteomes" id="UP000266841">
    <property type="component" value="Unassembled WGS sequence"/>
</dbReference>
<organism evidence="3 4">
    <name type="scientific">Thalassiosira oceanica</name>
    <name type="common">Marine diatom</name>
    <dbReference type="NCBI Taxonomy" id="159749"/>
    <lineage>
        <taxon>Eukaryota</taxon>
        <taxon>Sar</taxon>
        <taxon>Stramenopiles</taxon>
        <taxon>Ochrophyta</taxon>
        <taxon>Bacillariophyta</taxon>
        <taxon>Coscinodiscophyceae</taxon>
        <taxon>Thalassiosirophycidae</taxon>
        <taxon>Thalassiosirales</taxon>
        <taxon>Thalassiosiraceae</taxon>
        <taxon>Thalassiosira</taxon>
    </lineage>
</organism>
<dbReference type="EMBL" id="AGNL01029316">
    <property type="protein sequence ID" value="EJK57149.1"/>
    <property type="molecule type" value="Genomic_DNA"/>
</dbReference>
<feature type="non-terminal residue" evidence="3">
    <location>
        <position position="1"/>
    </location>
</feature>
<accession>K0RXI4</accession>
<feature type="region of interest" description="Disordered" evidence="1">
    <location>
        <begin position="1"/>
        <end position="32"/>
    </location>
</feature>
<evidence type="ECO:0000313" key="4">
    <source>
        <dbReference type="Proteomes" id="UP000266841"/>
    </source>
</evidence>
<evidence type="ECO:0000256" key="1">
    <source>
        <dbReference type="SAM" id="MobiDB-lite"/>
    </source>
</evidence>